<accession>A0ABQ7X1X6</accession>
<organism evidence="1 2">
    <name type="scientific">Brassica napus</name>
    <name type="common">Rape</name>
    <dbReference type="NCBI Taxonomy" id="3708"/>
    <lineage>
        <taxon>Eukaryota</taxon>
        <taxon>Viridiplantae</taxon>
        <taxon>Streptophyta</taxon>
        <taxon>Embryophyta</taxon>
        <taxon>Tracheophyta</taxon>
        <taxon>Spermatophyta</taxon>
        <taxon>Magnoliopsida</taxon>
        <taxon>eudicotyledons</taxon>
        <taxon>Gunneridae</taxon>
        <taxon>Pentapetalae</taxon>
        <taxon>rosids</taxon>
        <taxon>malvids</taxon>
        <taxon>Brassicales</taxon>
        <taxon>Brassicaceae</taxon>
        <taxon>Brassiceae</taxon>
        <taxon>Brassica</taxon>
    </lineage>
</organism>
<evidence type="ECO:0000313" key="1">
    <source>
        <dbReference type="EMBL" id="KAH0849950.1"/>
    </source>
</evidence>
<gene>
    <name evidence="1" type="ORF">HID58_095919</name>
</gene>
<comment type="caution">
    <text evidence="1">The sequence shown here is derived from an EMBL/GenBank/DDBJ whole genome shotgun (WGS) entry which is preliminary data.</text>
</comment>
<protein>
    <submittedName>
        <fullName evidence="1">Uncharacterized protein</fullName>
    </submittedName>
</protein>
<dbReference type="EMBL" id="JAGKQM010002228">
    <property type="protein sequence ID" value="KAH0849950.1"/>
    <property type="molecule type" value="Genomic_DNA"/>
</dbReference>
<name>A0ABQ7X1X6_BRANA</name>
<reference evidence="1 2" key="1">
    <citation type="submission" date="2021-05" db="EMBL/GenBank/DDBJ databases">
        <title>Genome Assembly of Synthetic Allotetraploid Brassica napus Reveals Homoeologous Exchanges between Subgenomes.</title>
        <authorList>
            <person name="Davis J.T."/>
        </authorList>
    </citation>
    <scope>NUCLEOTIDE SEQUENCE [LARGE SCALE GENOMIC DNA]</scope>
    <source>
        <strain evidence="2">cv. Da-Ae</strain>
        <tissue evidence="1">Seedling</tissue>
    </source>
</reference>
<proteinExistence type="predicted"/>
<dbReference type="Proteomes" id="UP000824890">
    <property type="component" value="Unassembled WGS sequence"/>
</dbReference>
<sequence length="76" mass="8543">MICPRLSVSILDEIEDDLSSSLCLSPRRLRDESLSVSWNKPSLRARALLYEIKSKVNECRSHVLLEHPCAVGATSF</sequence>
<evidence type="ECO:0000313" key="2">
    <source>
        <dbReference type="Proteomes" id="UP000824890"/>
    </source>
</evidence>
<keyword evidence="2" id="KW-1185">Reference proteome</keyword>